<reference evidence="1 2" key="1">
    <citation type="submission" date="2016-10" db="EMBL/GenBank/DDBJ databases">
        <authorList>
            <person name="de Groot N.N."/>
        </authorList>
    </citation>
    <scope>NUCLEOTIDE SEQUENCE [LARGE SCALE GENOMIC DNA]</scope>
    <source>
        <strain evidence="1 2">DSM 19886</strain>
    </source>
</reference>
<organism evidence="1 2">
    <name type="scientific">Kriegella aquimaris</name>
    <dbReference type="NCBI Taxonomy" id="192904"/>
    <lineage>
        <taxon>Bacteria</taxon>
        <taxon>Pseudomonadati</taxon>
        <taxon>Bacteroidota</taxon>
        <taxon>Flavobacteriia</taxon>
        <taxon>Flavobacteriales</taxon>
        <taxon>Flavobacteriaceae</taxon>
        <taxon>Kriegella</taxon>
    </lineage>
</organism>
<accession>A0A1G9T3I6</accession>
<gene>
    <name evidence="1" type="ORF">SAMN04488514_108208</name>
</gene>
<evidence type="ECO:0000313" key="2">
    <source>
        <dbReference type="Proteomes" id="UP000199440"/>
    </source>
</evidence>
<dbReference type="EMBL" id="FNGV01000008">
    <property type="protein sequence ID" value="SDM42314.1"/>
    <property type="molecule type" value="Genomic_DNA"/>
</dbReference>
<dbReference type="AlphaFoldDB" id="A0A1G9T3I6"/>
<keyword evidence="2" id="KW-1185">Reference proteome</keyword>
<name>A0A1G9T3I6_9FLAO</name>
<dbReference type="Proteomes" id="UP000199440">
    <property type="component" value="Unassembled WGS sequence"/>
</dbReference>
<sequence>MEIIEEDAELQKLFNKMEDHMLMLLKATFNNTFRSCNSTTKALPVLELQFQRHFEKTKLRCQLAYAEFN</sequence>
<proteinExistence type="predicted"/>
<protein>
    <submittedName>
        <fullName evidence="1">Uncharacterized protein</fullName>
    </submittedName>
</protein>
<evidence type="ECO:0000313" key="1">
    <source>
        <dbReference type="EMBL" id="SDM42314.1"/>
    </source>
</evidence>
<dbReference type="STRING" id="192904.SAMN04488514_108208"/>